<dbReference type="InterPro" id="IPR010920">
    <property type="entry name" value="LSM_dom_sf"/>
</dbReference>
<dbReference type="AlphaFoldDB" id="A0A1L3JHJ8"/>
<dbReference type="PANTHER" id="PTHR30221:SF8">
    <property type="entry name" value="SMALL-CONDUCTANCE MECHANOSENSITIVE CHANNEL"/>
    <property type="match status" value="1"/>
</dbReference>
<protein>
    <recommendedName>
        <fullName evidence="2">Mechanosensitive ion channel MscS domain-containing protein</fullName>
    </recommendedName>
</protein>
<feature type="transmembrane region" description="Helical" evidence="1">
    <location>
        <begin position="51"/>
        <end position="74"/>
    </location>
</feature>
<dbReference type="InterPro" id="IPR045275">
    <property type="entry name" value="MscS_archaea/bacteria_type"/>
</dbReference>
<reference evidence="3 4" key="1">
    <citation type="submission" date="2016-11" db="EMBL/GenBank/DDBJ databases">
        <title>Tenacibaculum sp. LPB0136, isolated from marine environment.</title>
        <authorList>
            <person name="Kim E."/>
            <person name="Yi H."/>
        </authorList>
    </citation>
    <scope>NUCLEOTIDE SEQUENCE [LARGE SCALE GENOMIC DNA]</scope>
    <source>
        <strain evidence="3 4">LPB0136</strain>
    </source>
</reference>
<organism evidence="3 4">
    <name type="scientific">Tenacibaculum todarodis</name>
    <dbReference type="NCBI Taxonomy" id="1850252"/>
    <lineage>
        <taxon>Bacteria</taxon>
        <taxon>Pseudomonadati</taxon>
        <taxon>Bacteroidota</taxon>
        <taxon>Flavobacteriia</taxon>
        <taxon>Flavobacteriales</taxon>
        <taxon>Flavobacteriaceae</taxon>
        <taxon>Tenacibaculum</taxon>
    </lineage>
</organism>
<dbReference type="KEGG" id="ten:LPB136_04050"/>
<feature type="transmembrane region" description="Helical" evidence="1">
    <location>
        <begin position="6"/>
        <end position="30"/>
    </location>
</feature>
<dbReference type="Proteomes" id="UP000181898">
    <property type="component" value="Chromosome"/>
</dbReference>
<feature type="transmembrane region" description="Helical" evidence="1">
    <location>
        <begin position="80"/>
        <end position="113"/>
    </location>
</feature>
<keyword evidence="1" id="KW-0472">Membrane</keyword>
<dbReference type="GO" id="GO:0008381">
    <property type="term" value="F:mechanosensitive monoatomic ion channel activity"/>
    <property type="evidence" value="ECO:0007669"/>
    <property type="project" value="InterPro"/>
</dbReference>
<dbReference type="Pfam" id="PF00924">
    <property type="entry name" value="MS_channel_2nd"/>
    <property type="match status" value="1"/>
</dbReference>
<evidence type="ECO:0000313" key="3">
    <source>
        <dbReference type="EMBL" id="APG64589.1"/>
    </source>
</evidence>
<dbReference type="EMBL" id="CP018155">
    <property type="protein sequence ID" value="APG64589.1"/>
    <property type="molecule type" value="Genomic_DNA"/>
</dbReference>
<name>A0A1L3JHJ8_9FLAO</name>
<dbReference type="SUPFAM" id="SSF82861">
    <property type="entry name" value="Mechanosensitive channel protein MscS (YggB), transmembrane region"/>
    <property type="match status" value="1"/>
</dbReference>
<dbReference type="InterPro" id="IPR006685">
    <property type="entry name" value="MscS_channel_2nd"/>
</dbReference>
<gene>
    <name evidence="3" type="ORF">LPB136_04050</name>
</gene>
<dbReference type="Gene3D" id="1.10.287.1260">
    <property type="match status" value="1"/>
</dbReference>
<evidence type="ECO:0000313" key="4">
    <source>
        <dbReference type="Proteomes" id="UP000181898"/>
    </source>
</evidence>
<evidence type="ECO:0000256" key="1">
    <source>
        <dbReference type="SAM" id="Phobius"/>
    </source>
</evidence>
<dbReference type="GO" id="GO:0016020">
    <property type="term" value="C:membrane"/>
    <property type="evidence" value="ECO:0007669"/>
    <property type="project" value="InterPro"/>
</dbReference>
<dbReference type="STRING" id="1850252.LPB136_04050"/>
<dbReference type="InterPro" id="IPR011014">
    <property type="entry name" value="MscS_channel_TM-2"/>
</dbReference>
<evidence type="ECO:0000259" key="2">
    <source>
        <dbReference type="Pfam" id="PF00924"/>
    </source>
</evidence>
<dbReference type="RefSeq" id="WP_072554915.1">
    <property type="nucleotide sequence ID" value="NZ_CP018155.1"/>
</dbReference>
<proteinExistence type="predicted"/>
<accession>A0A1L3JHJ8</accession>
<dbReference type="PANTHER" id="PTHR30221">
    <property type="entry name" value="SMALL-CONDUCTANCE MECHANOSENSITIVE CHANNEL"/>
    <property type="match status" value="1"/>
</dbReference>
<dbReference type="SUPFAM" id="SSF50182">
    <property type="entry name" value="Sm-like ribonucleoproteins"/>
    <property type="match status" value="1"/>
</dbReference>
<keyword evidence="4" id="KW-1185">Reference proteome</keyword>
<keyword evidence="1" id="KW-1133">Transmembrane helix</keyword>
<keyword evidence="1" id="KW-0812">Transmembrane</keyword>
<sequence>MNNRFFVLSVYNPFFQFIILIVVLFFLIEITKKLTKSYVIRNAIEPHRRLLILKFSYFIYYTLTLFIALIIFGINFKEVIVFASSILAVLGVGFFAQWSILSNITAGVLLFFYHPMRIGNTIKILDKDYDFTGEIKNITSFYVVLHIPEGNREITIPNTIILYKSIELLKDEKK</sequence>
<feature type="domain" description="Mechanosensitive ion channel MscS" evidence="2">
    <location>
        <begin position="100"/>
        <end position="166"/>
    </location>
</feature>
<dbReference type="OrthoDB" id="5705501at2"/>